<organism evidence="2 3">
    <name type="scientific">Sporichthya brevicatena</name>
    <dbReference type="NCBI Taxonomy" id="171442"/>
    <lineage>
        <taxon>Bacteria</taxon>
        <taxon>Bacillati</taxon>
        <taxon>Actinomycetota</taxon>
        <taxon>Actinomycetes</taxon>
        <taxon>Sporichthyales</taxon>
        <taxon>Sporichthyaceae</taxon>
        <taxon>Sporichthya</taxon>
    </lineage>
</organism>
<comment type="caution">
    <text evidence="2">The sequence shown here is derived from an EMBL/GenBank/DDBJ whole genome shotgun (WGS) entry which is preliminary data.</text>
</comment>
<feature type="domain" description="DUF7455" evidence="1">
    <location>
        <begin position="11"/>
        <end position="64"/>
    </location>
</feature>
<dbReference type="InterPro" id="IPR055878">
    <property type="entry name" value="DUF7455"/>
</dbReference>
<gene>
    <name evidence="2" type="ORF">GCM10009547_47870</name>
</gene>
<keyword evidence="3" id="KW-1185">Reference proteome</keyword>
<reference evidence="2 3" key="1">
    <citation type="journal article" date="2019" name="Int. J. Syst. Evol. Microbiol.">
        <title>The Global Catalogue of Microorganisms (GCM) 10K type strain sequencing project: providing services to taxonomists for standard genome sequencing and annotation.</title>
        <authorList>
            <consortium name="The Broad Institute Genomics Platform"/>
            <consortium name="The Broad Institute Genome Sequencing Center for Infectious Disease"/>
            <person name="Wu L."/>
            <person name="Ma J."/>
        </authorList>
    </citation>
    <scope>NUCLEOTIDE SEQUENCE [LARGE SCALE GENOMIC DNA]</scope>
    <source>
        <strain evidence="2 3">JCM 10671</strain>
    </source>
</reference>
<evidence type="ECO:0000259" key="1">
    <source>
        <dbReference type="Pfam" id="PF24254"/>
    </source>
</evidence>
<dbReference type="Proteomes" id="UP001500957">
    <property type="component" value="Unassembled WGS sequence"/>
</dbReference>
<dbReference type="Pfam" id="PF24254">
    <property type="entry name" value="DUF7455"/>
    <property type="match status" value="1"/>
</dbReference>
<proteinExistence type="predicted"/>
<dbReference type="EMBL" id="BAAAHE010000055">
    <property type="protein sequence ID" value="GAA0637896.1"/>
    <property type="molecule type" value="Genomic_DNA"/>
</dbReference>
<accession>A0ABN1HCB7</accession>
<dbReference type="RefSeq" id="WP_344609602.1">
    <property type="nucleotide sequence ID" value="NZ_BAAAHE010000055.1"/>
</dbReference>
<sequence length="76" mass="8326">MTALLATTTSLTAVDRCDRCGAQAYIRVVLSEGSDLLFCAHHGRQYELKLREIATEFHDETNRLAGTPASASADER</sequence>
<name>A0ABN1HCB7_9ACTN</name>
<evidence type="ECO:0000313" key="3">
    <source>
        <dbReference type="Proteomes" id="UP001500957"/>
    </source>
</evidence>
<protein>
    <recommendedName>
        <fullName evidence="1">DUF7455 domain-containing protein</fullName>
    </recommendedName>
</protein>
<evidence type="ECO:0000313" key="2">
    <source>
        <dbReference type="EMBL" id="GAA0637896.1"/>
    </source>
</evidence>